<feature type="transmembrane region" description="Helical" evidence="1">
    <location>
        <begin position="12"/>
        <end position="34"/>
    </location>
</feature>
<name>A0A3N0V1T5_9GAMM</name>
<keyword evidence="1" id="KW-1133">Transmembrane helix</keyword>
<gene>
    <name evidence="2" type="ORF">ED208_15145</name>
</gene>
<proteinExistence type="predicted"/>
<reference evidence="2 3" key="1">
    <citation type="submission" date="2018-10" db="EMBL/GenBank/DDBJ databases">
        <authorList>
            <person name="Chen W.-M."/>
        </authorList>
    </citation>
    <scope>NUCLEOTIDE SEQUENCE [LARGE SCALE GENOMIC DNA]</scope>
    <source>
        <strain evidence="2 3">THS-13</strain>
    </source>
</reference>
<evidence type="ECO:0000313" key="3">
    <source>
        <dbReference type="Proteomes" id="UP000282106"/>
    </source>
</evidence>
<feature type="transmembrane region" description="Helical" evidence="1">
    <location>
        <begin position="76"/>
        <end position="102"/>
    </location>
</feature>
<organism evidence="2 3">
    <name type="scientific">Stagnimonas aquatica</name>
    <dbReference type="NCBI Taxonomy" id="2689987"/>
    <lineage>
        <taxon>Bacteria</taxon>
        <taxon>Pseudomonadati</taxon>
        <taxon>Pseudomonadota</taxon>
        <taxon>Gammaproteobacteria</taxon>
        <taxon>Nevskiales</taxon>
        <taxon>Nevskiaceae</taxon>
        <taxon>Stagnimonas</taxon>
    </lineage>
</organism>
<comment type="caution">
    <text evidence="2">The sequence shown here is derived from an EMBL/GenBank/DDBJ whole genome shotgun (WGS) entry which is preliminary data.</text>
</comment>
<dbReference type="InterPro" id="IPR021279">
    <property type="entry name" value="DUF2721"/>
</dbReference>
<dbReference type="InParanoid" id="A0A3N0V1T5"/>
<accession>A0A3N0V1T5</accession>
<keyword evidence="3" id="KW-1185">Reference proteome</keyword>
<dbReference type="EMBL" id="RJVO01000008">
    <property type="protein sequence ID" value="ROH86766.1"/>
    <property type="molecule type" value="Genomic_DNA"/>
</dbReference>
<feature type="transmembrane region" description="Helical" evidence="1">
    <location>
        <begin position="108"/>
        <end position="131"/>
    </location>
</feature>
<dbReference type="RefSeq" id="WP_123212755.1">
    <property type="nucleotide sequence ID" value="NZ_RJVO01000008.1"/>
</dbReference>
<evidence type="ECO:0000256" key="1">
    <source>
        <dbReference type="SAM" id="Phobius"/>
    </source>
</evidence>
<keyword evidence="1" id="KW-0472">Membrane</keyword>
<keyword evidence="1" id="KW-0812">Transmembrane</keyword>
<dbReference type="AlphaFoldDB" id="A0A3N0V1T5"/>
<evidence type="ECO:0000313" key="2">
    <source>
        <dbReference type="EMBL" id="ROH86766.1"/>
    </source>
</evidence>
<dbReference type="Proteomes" id="UP000282106">
    <property type="component" value="Unassembled WGS sequence"/>
</dbReference>
<protein>
    <submittedName>
        <fullName evidence="2">DUF2721 domain-containing protein</fullName>
    </submittedName>
</protein>
<dbReference type="Pfam" id="PF11026">
    <property type="entry name" value="DUF2721"/>
    <property type="match status" value="1"/>
</dbReference>
<sequence length="153" mass="16668">MATDAEVTSIAHVIQLAVAPVFLIAGIGSMLVVLTNRLGRIVDRARKLEEQLAVSGDDYDLAVNANLHIHARRARLVQFAIGCCALCALMICMVVVVLFIGALFEMNFASLVAVIFIAAMTSFILALLFFLREIQLAIRHLGIVAREKPPVRP</sequence>